<dbReference type="InterPro" id="IPR036397">
    <property type="entry name" value="RNaseH_sf"/>
</dbReference>
<dbReference type="GO" id="GO:0003676">
    <property type="term" value="F:nucleic acid binding"/>
    <property type="evidence" value="ECO:0007669"/>
    <property type="project" value="InterPro"/>
</dbReference>
<dbReference type="RefSeq" id="XP_009841461.1">
    <property type="nucleotide sequence ID" value="XM_009843159.1"/>
</dbReference>
<accession>W4FND8</accession>
<dbReference type="Gene3D" id="3.30.420.10">
    <property type="entry name" value="Ribonuclease H-like superfamily/Ribonuclease H"/>
    <property type="match status" value="1"/>
</dbReference>
<reference evidence="2" key="1">
    <citation type="submission" date="2013-12" db="EMBL/GenBank/DDBJ databases">
        <title>The Genome Sequence of Aphanomyces astaci APO3.</title>
        <authorList>
            <consortium name="The Broad Institute Genomics Platform"/>
            <person name="Russ C."/>
            <person name="Tyler B."/>
            <person name="van West P."/>
            <person name="Dieguez-Uribeondo J."/>
            <person name="Young S.K."/>
            <person name="Zeng Q."/>
            <person name="Gargeya S."/>
            <person name="Fitzgerald M."/>
            <person name="Abouelleil A."/>
            <person name="Alvarado L."/>
            <person name="Chapman S.B."/>
            <person name="Gainer-Dewar J."/>
            <person name="Goldberg J."/>
            <person name="Griggs A."/>
            <person name="Gujja S."/>
            <person name="Hansen M."/>
            <person name="Howarth C."/>
            <person name="Imamovic A."/>
            <person name="Ireland A."/>
            <person name="Larimer J."/>
            <person name="McCowan C."/>
            <person name="Murphy C."/>
            <person name="Pearson M."/>
            <person name="Poon T.W."/>
            <person name="Priest M."/>
            <person name="Roberts A."/>
            <person name="Saif S."/>
            <person name="Shea T."/>
            <person name="Sykes S."/>
            <person name="Wortman J."/>
            <person name="Nusbaum C."/>
            <person name="Birren B."/>
        </authorList>
    </citation>
    <scope>NUCLEOTIDE SEQUENCE [LARGE SCALE GENOMIC DNA]</scope>
    <source>
        <strain evidence="2">APO3</strain>
    </source>
</reference>
<protein>
    <recommendedName>
        <fullName evidence="3">RNase H type-1 domain-containing protein</fullName>
    </recommendedName>
</protein>
<dbReference type="EMBL" id="KI913180">
    <property type="protein sequence ID" value="ETV69002.1"/>
    <property type="molecule type" value="Genomic_DNA"/>
</dbReference>
<dbReference type="OrthoDB" id="1938096at2759"/>
<evidence type="ECO:0000256" key="1">
    <source>
        <dbReference type="SAM" id="MobiDB-lite"/>
    </source>
</evidence>
<feature type="compositionally biased region" description="Low complexity" evidence="1">
    <location>
        <begin position="92"/>
        <end position="101"/>
    </location>
</feature>
<dbReference type="VEuPathDB" id="FungiDB:H257_15152"/>
<dbReference type="AlphaFoldDB" id="W4FND8"/>
<evidence type="ECO:0000313" key="2">
    <source>
        <dbReference type="EMBL" id="ETV69002.1"/>
    </source>
</evidence>
<feature type="compositionally biased region" description="Polar residues" evidence="1">
    <location>
        <begin position="71"/>
        <end position="83"/>
    </location>
</feature>
<dbReference type="SUPFAM" id="SSF53098">
    <property type="entry name" value="Ribonuclease H-like"/>
    <property type="match status" value="1"/>
</dbReference>
<organism evidence="2">
    <name type="scientific">Aphanomyces astaci</name>
    <name type="common">Crayfish plague agent</name>
    <dbReference type="NCBI Taxonomy" id="112090"/>
    <lineage>
        <taxon>Eukaryota</taxon>
        <taxon>Sar</taxon>
        <taxon>Stramenopiles</taxon>
        <taxon>Oomycota</taxon>
        <taxon>Saprolegniomycetes</taxon>
        <taxon>Saprolegniales</taxon>
        <taxon>Verrucalvaceae</taxon>
        <taxon>Aphanomyces</taxon>
    </lineage>
</organism>
<evidence type="ECO:0008006" key="3">
    <source>
        <dbReference type="Google" id="ProtNLM"/>
    </source>
</evidence>
<dbReference type="GeneID" id="20817148"/>
<dbReference type="InterPro" id="IPR012337">
    <property type="entry name" value="RNaseH-like_sf"/>
</dbReference>
<feature type="region of interest" description="Disordered" evidence="1">
    <location>
        <begin position="71"/>
        <end position="111"/>
    </location>
</feature>
<proteinExistence type="predicted"/>
<gene>
    <name evidence="2" type="ORF">H257_15152</name>
</gene>
<name>W4FND8_APHAT</name>
<sequence length="368" mass="40012">MPTYAATTYDQAHFPCFFMLSVGLGLQATTTMLDPQSREWFPSPPPRANLRRQLPFVKCLSNIISAIYNPPSTSTASTPNDAQPSLPPFSRPTTPRLGPTHGTPPPPSQPPMVSIPLALSISVQTFCSSDPLPLLRRPRRTESHLLEEAAKIEPSDFITNDHPARLHGCCTHPTGLHTGCHSTTSATKTGYSFGPSSFVFYVRNDATPSTPPLQLPLPTCEPAKRGHNAFPSTGHVPHPPTTFATGGCLHGTFKAMPPCHIRPSFPAATAPPAGTTRLQWCGHTRHSMWRLGAIAMPLSVPLLSEYDARFLSTTTNNSAEYDGLIRALYPTVSMRFTHVEVCGDSQLLMSQMLKSTTPARSLTDHFPI</sequence>